<evidence type="ECO:0000313" key="1">
    <source>
        <dbReference type="EMBL" id="MQY22556.1"/>
    </source>
</evidence>
<proteinExistence type="predicted"/>
<accession>A0A7K0D9W0</accession>
<reference evidence="1 2" key="1">
    <citation type="submission" date="2019-10" db="EMBL/GenBank/DDBJ databases">
        <title>Nocardia macrotermitis sp. nov. and Nocardia aurantia sp. nov., isolated from the gut of fungus growing-termite Macrotermes natalensis.</title>
        <authorList>
            <person name="Benndorf R."/>
            <person name="Schwitalla J."/>
            <person name="Martin K."/>
            <person name="De Beer W."/>
            <person name="Kaster A.-K."/>
            <person name="Vollmers J."/>
            <person name="Poulsen M."/>
            <person name="Beemelmanns C."/>
        </authorList>
    </citation>
    <scope>NUCLEOTIDE SEQUENCE [LARGE SCALE GENOMIC DNA]</scope>
    <source>
        <strain evidence="1 2">RB20</strain>
    </source>
</reference>
<evidence type="ECO:0000313" key="2">
    <source>
        <dbReference type="Proteomes" id="UP000438448"/>
    </source>
</evidence>
<dbReference type="CDD" id="cd06587">
    <property type="entry name" value="VOC"/>
    <property type="match status" value="1"/>
</dbReference>
<dbReference type="Proteomes" id="UP000438448">
    <property type="component" value="Unassembled WGS sequence"/>
</dbReference>
<sequence>MSKRRSTSLWELDRAPVDRSRSKASVAGEVGGVDHIGFSVADSPTLDRILINLEAAGDKVHRRFRESTNADTAFITDIDGYLLQLTAGDPARP</sequence>
<dbReference type="AlphaFoldDB" id="A0A7K0D9W0"/>
<organism evidence="1 2">
    <name type="scientific">Nocardia macrotermitis</name>
    <dbReference type="NCBI Taxonomy" id="2585198"/>
    <lineage>
        <taxon>Bacteria</taxon>
        <taxon>Bacillati</taxon>
        <taxon>Actinomycetota</taxon>
        <taxon>Actinomycetes</taxon>
        <taxon>Mycobacteriales</taxon>
        <taxon>Nocardiaceae</taxon>
        <taxon>Nocardia</taxon>
    </lineage>
</organism>
<protein>
    <recommendedName>
        <fullName evidence="3">VOC domain-containing protein</fullName>
    </recommendedName>
</protein>
<dbReference type="SUPFAM" id="SSF54593">
    <property type="entry name" value="Glyoxalase/Bleomycin resistance protein/Dihydroxybiphenyl dioxygenase"/>
    <property type="match status" value="1"/>
</dbReference>
<evidence type="ECO:0008006" key="3">
    <source>
        <dbReference type="Google" id="ProtNLM"/>
    </source>
</evidence>
<keyword evidence="2" id="KW-1185">Reference proteome</keyword>
<comment type="caution">
    <text evidence="1">The sequence shown here is derived from an EMBL/GenBank/DDBJ whole genome shotgun (WGS) entry which is preliminary data.</text>
</comment>
<dbReference type="EMBL" id="WEGK01000014">
    <property type="protein sequence ID" value="MQY22556.1"/>
    <property type="molecule type" value="Genomic_DNA"/>
</dbReference>
<dbReference type="InterPro" id="IPR029068">
    <property type="entry name" value="Glyas_Bleomycin-R_OHBP_Dase"/>
</dbReference>
<dbReference type="Gene3D" id="3.10.180.10">
    <property type="entry name" value="2,3-Dihydroxybiphenyl 1,2-Dioxygenase, domain 1"/>
    <property type="match status" value="1"/>
</dbReference>
<gene>
    <name evidence="1" type="ORF">NRB20_56740</name>
</gene>
<name>A0A7K0D9W0_9NOCA</name>